<dbReference type="RefSeq" id="XP_067922778.1">
    <property type="nucleotide sequence ID" value="XM_068065246.1"/>
</dbReference>
<dbReference type="GO" id="GO:0004527">
    <property type="term" value="F:exonuclease activity"/>
    <property type="evidence" value="ECO:0007669"/>
    <property type="project" value="UniProtKB-KW"/>
</dbReference>
<feature type="region of interest" description="Disordered" evidence="1">
    <location>
        <begin position="156"/>
        <end position="518"/>
    </location>
</feature>
<dbReference type="GO" id="GO:0046856">
    <property type="term" value="P:phosphatidylinositol dephosphorylation"/>
    <property type="evidence" value="ECO:0007669"/>
    <property type="project" value="InterPro"/>
</dbReference>
<dbReference type="InterPro" id="IPR000300">
    <property type="entry name" value="IPPc"/>
</dbReference>
<name>A0A2C6KYX8_9APIC</name>
<dbReference type="Pfam" id="PF22669">
    <property type="entry name" value="Exo_endo_phos2"/>
    <property type="match status" value="1"/>
</dbReference>
<dbReference type="GeneID" id="94428457"/>
<dbReference type="OrthoDB" id="7862313at2759"/>
<feature type="non-terminal residue" evidence="3">
    <location>
        <position position="1109"/>
    </location>
</feature>
<feature type="compositionally biased region" description="Gly residues" evidence="1">
    <location>
        <begin position="96"/>
        <end position="105"/>
    </location>
</feature>
<feature type="compositionally biased region" description="Gly residues" evidence="1">
    <location>
        <begin position="188"/>
        <end position="206"/>
    </location>
</feature>
<comment type="caution">
    <text evidence="3">The sequence shown here is derived from an EMBL/GenBank/DDBJ whole genome shotgun (WGS) entry which is preliminary data.</text>
</comment>
<keyword evidence="3" id="KW-0255">Endonuclease</keyword>
<dbReference type="SMART" id="SM00128">
    <property type="entry name" value="IPPc"/>
    <property type="match status" value="1"/>
</dbReference>
<feature type="compositionally biased region" description="Basic and acidic residues" evidence="1">
    <location>
        <begin position="743"/>
        <end position="768"/>
    </location>
</feature>
<evidence type="ECO:0000313" key="4">
    <source>
        <dbReference type="Proteomes" id="UP000221165"/>
    </source>
</evidence>
<feature type="compositionally biased region" description="Polar residues" evidence="1">
    <location>
        <begin position="600"/>
        <end position="628"/>
    </location>
</feature>
<keyword evidence="3" id="KW-0269">Exonuclease</keyword>
<proteinExistence type="predicted"/>
<feature type="compositionally biased region" description="Low complexity" evidence="1">
    <location>
        <begin position="60"/>
        <end position="69"/>
    </location>
</feature>
<dbReference type="InterPro" id="IPR046985">
    <property type="entry name" value="IP5"/>
</dbReference>
<sequence>MSFQRQQREVLKAREGWMNAMIQPSSKDTSSSSSSPSSPGVRPFVSPTSPFPQEEDLFFSPSSSSSSSSAGNATTPPCETHVPSRVQGDDNERGAGEGGNRGRGGLLREEKKLESLRSVRGVGELFDLTAHNLTNLVHATDDGYQASLAHSHLPISSDTKKSAVSSSIERGSGDEQLRHTGRRASRGVGRGGGGGEKSGSAVGGGDCAYRHCHTSDGHLEGEEEEGFSSNLRESLHLSSSSSPEISYSHGSSIGRSEGEKKKKSSSDASGPSLAQSSSSSSRSWRPKETEETEGKERGIAHGALPPSSLYYSHDASPSVSQSGSSPLSSSSSSSAKWEAHAAVGESFSRHQPPRQGHAEEEEKAEGLLHSHRRHERDRDNAKVHEGEGGMSTTIHNNSLLHASGPNQRHAFARSSAYIGRDEARPGVPAGGLTGASLDSSSGGSASPRSPSLSSSPRPKISSSSTNRTGGGRTREGGEEGEMKSIRAVFQQMQKDRYQNSRITRARPGMKKDNSLRNAEPIRIFCGTWNSEYQEFPPGAMSSSPSSTSSSSAAAGVTGGGRGVGNSSSSSSSLPPELPERLVEELLDDEDAWATGEMSGASPSLQGGSLSMKTLPSDSPSKFSTQGGVSSLKKTERGKANSPPTGDDPKSIADRTQATLDGTGGGVRTPQGHPSTLSASSSSTTRGSASSSSSLSHVVSKSSRAGNPQGVGKATTGDPSSDHSRSDRRDRSSLSSSASGGVVNKERMKGGEENASHEREKEGHRDANGRHISCVFSTNTTSSTSGGSLNAREDVKMVTRKSLMRASTLSLQDVRQGEQPLRDWILPGYDVYVITLQETISDNVFQTITAYLSQENGRPYRRMQAVEDRISGLGDGAWTQFKSTSIAAWAREDLLKPRGPVEFVSSKAIPLSFFNGSKGAVSLLLRIWEQYICVLGCHMPANSIDDRIKARVCILERLCEGYSGVPNATMDGVFHHVLWMGDFNFRTRNISADEAIDLLEKGKLKTLLGYDESFGPAGADMRQAGFTEAEISFPPTYKKVDGRPPVNFSDPHWPRREYQTKFTVKWYKGGHQEDRLPSWTDRIFRWSTPELSSLLRAEKDRYFAAMPTRP</sequence>
<dbReference type="GO" id="GO:0004519">
    <property type="term" value="F:endonuclease activity"/>
    <property type="evidence" value="ECO:0007669"/>
    <property type="project" value="UniProtKB-KW"/>
</dbReference>
<dbReference type="VEuPathDB" id="ToxoDB:CSUI_005066"/>
<organism evidence="3 4">
    <name type="scientific">Cystoisospora suis</name>
    <dbReference type="NCBI Taxonomy" id="483139"/>
    <lineage>
        <taxon>Eukaryota</taxon>
        <taxon>Sar</taxon>
        <taxon>Alveolata</taxon>
        <taxon>Apicomplexa</taxon>
        <taxon>Conoidasida</taxon>
        <taxon>Coccidia</taxon>
        <taxon>Eucoccidiorida</taxon>
        <taxon>Eimeriorina</taxon>
        <taxon>Sarcocystidae</taxon>
        <taxon>Cystoisospora</taxon>
    </lineage>
</organism>
<keyword evidence="3" id="KW-0540">Nuclease</keyword>
<evidence type="ECO:0000259" key="2">
    <source>
        <dbReference type="SMART" id="SM00128"/>
    </source>
</evidence>
<protein>
    <submittedName>
        <fullName evidence="3">Endonuclease exonuclease phosphatase family protein</fullName>
    </submittedName>
</protein>
<evidence type="ECO:0000313" key="3">
    <source>
        <dbReference type="EMBL" id="PHJ21094.1"/>
    </source>
</evidence>
<dbReference type="EMBL" id="MIGC01002419">
    <property type="protein sequence ID" value="PHJ21094.1"/>
    <property type="molecule type" value="Genomic_DNA"/>
</dbReference>
<gene>
    <name evidence="3" type="ORF">CSUI_005066</name>
</gene>
<dbReference type="Gene3D" id="3.60.10.10">
    <property type="entry name" value="Endonuclease/exonuclease/phosphatase"/>
    <property type="match status" value="1"/>
</dbReference>
<keyword evidence="3" id="KW-0378">Hydrolase</keyword>
<accession>A0A2C6KYX8</accession>
<feature type="compositionally biased region" description="Low complexity" evidence="1">
    <location>
        <begin position="538"/>
        <end position="555"/>
    </location>
</feature>
<feature type="compositionally biased region" description="Low complexity" evidence="1">
    <location>
        <begin position="674"/>
        <end position="703"/>
    </location>
</feature>
<dbReference type="PANTHER" id="PTHR11200:SF275">
    <property type="entry name" value="LD06095P"/>
    <property type="match status" value="1"/>
</dbReference>
<dbReference type="AlphaFoldDB" id="A0A2C6KYX8"/>
<feature type="compositionally biased region" description="Basic and acidic residues" evidence="1">
    <location>
        <begin position="719"/>
        <end position="731"/>
    </location>
</feature>
<dbReference type="GO" id="GO:0004439">
    <property type="term" value="F:phosphatidylinositol-4,5-bisphosphate 5-phosphatase activity"/>
    <property type="evidence" value="ECO:0007669"/>
    <property type="project" value="TreeGrafter"/>
</dbReference>
<feature type="compositionally biased region" description="Basic and acidic residues" evidence="1">
    <location>
        <begin position="356"/>
        <end position="368"/>
    </location>
</feature>
<feature type="compositionally biased region" description="Basic and acidic residues" evidence="1">
    <location>
        <begin position="472"/>
        <end position="484"/>
    </location>
</feature>
<feature type="compositionally biased region" description="Low complexity" evidence="1">
    <location>
        <begin position="564"/>
        <end position="574"/>
    </location>
</feature>
<feature type="compositionally biased region" description="Low complexity" evidence="1">
    <location>
        <begin position="435"/>
        <end position="467"/>
    </location>
</feature>
<feature type="compositionally biased region" description="Low complexity" evidence="1">
    <location>
        <begin position="266"/>
        <end position="283"/>
    </location>
</feature>
<feature type="compositionally biased region" description="Basic and acidic residues" evidence="1">
    <location>
        <begin position="376"/>
        <end position="387"/>
    </location>
</feature>
<feature type="region of interest" description="Disordered" evidence="1">
    <location>
        <begin position="532"/>
        <end position="768"/>
    </location>
</feature>
<feature type="compositionally biased region" description="Basic and acidic residues" evidence="1">
    <location>
        <begin position="285"/>
        <end position="299"/>
    </location>
</feature>
<dbReference type="Proteomes" id="UP000221165">
    <property type="component" value="Unassembled WGS sequence"/>
</dbReference>
<keyword evidence="4" id="KW-1185">Reference proteome</keyword>
<feature type="compositionally biased region" description="Low complexity" evidence="1">
    <location>
        <begin position="24"/>
        <end position="47"/>
    </location>
</feature>
<feature type="compositionally biased region" description="Polar residues" evidence="1">
    <location>
        <begin position="390"/>
        <end position="406"/>
    </location>
</feature>
<feature type="compositionally biased region" description="Basic and acidic residues" evidence="1">
    <location>
        <begin position="1"/>
        <end position="15"/>
    </location>
</feature>
<dbReference type="SUPFAM" id="SSF56219">
    <property type="entry name" value="DNase I-like"/>
    <property type="match status" value="1"/>
</dbReference>
<evidence type="ECO:0000256" key="1">
    <source>
        <dbReference type="SAM" id="MobiDB-lite"/>
    </source>
</evidence>
<feature type="compositionally biased region" description="Low complexity" evidence="1">
    <location>
        <begin position="316"/>
        <end position="334"/>
    </location>
</feature>
<feature type="region of interest" description="Disordered" evidence="1">
    <location>
        <begin position="1"/>
        <end position="111"/>
    </location>
</feature>
<feature type="domain" description="Inositol polyphosphate-related phosphatase" evidence="2">
    <location>
        <begin position="811"/>
        <end position="1107"/>
    </location>
</feature>
<feature type="compositionally biased region" description="Low complexity" evidence="1">
    <location>
        <begin position="228"/>
        <end position="255"/>
    </location>
</feature>
<dbReference type="PANTHER" id="PTHR11200">
    <property type="entry name" value="INOSITOL 5-PHOSPHATASE"/>
    <property type="match status" value="1"/>
</dbReference>
<dbReference type="InterPro" id="IPR036691">
    <property type="entry name" value="Endo/exonu/phosph_ase_sf"/>
</dbReference>
<reference evidence="3 4" key="1">
    <citation type="journal article" date="2017" name="Int. J. Parasitol.">
        <title>The genome of the protozoan parasite Cystoisospora suis and a reverse vaccinology approach to identify vaccine candidates.</title>
        <authorList>
            <person name="Palmieri N."/>
            <person name="Shrestha A."/>
            <person name="Ruttkowski B."/>
            <person name="Beck T."/>
            <person name="Vogl C."/>
            <person name="Tomley F."/>
            <person name="Blake D.P."/>
            <person name="Joachim A."/>
        </authorList>
    </citation>
    <scope>NUCLEOTIDE SEQUENCE [LARGE SCALE GENOMIC DNA]</scope>
    <source>
        <strain evidence="3 4">Wien I</strain>
    </source>
</reference>